<dbReference type="EMBL" id="AOSK01000113">
    <property type="protein sequence ID" value="EYD74450.1"/>
    <property type="molecule type" value="Genomic_DNA"/>
</dbReference>
<dbReference type="InterPro" id="IPR004360">
    <property type="entry name" value="Glyas_Fos-R_dOase_dom"/>
</dbReference>
<dbReference type="AlphaFoldDB" id="A0A017HJE8"/>
<dbReference type="HOGENOM" id="CLU_046006_10_1_5"/>
<protein>
    <submittedName>
        <fullName evidence="2">Glyoxalase family protein</fullName>
    </submittedName>
</protein>
<gene>
    <name evidence="2" type="ORF">Rumeso_03987</name>
</gene>
<dbReference type="Pfam" id="PF00903">
    <property type="entry name" value="Glyoxalase"/>
    <property type="match status" value="1"/>
</dbReference>
<dbReference type="STRING" id="442562.Rumeso_03987"/>
<dbReference type="PANTHER" id="PTHR36437">
    <property type="entry name" value="GLYOXALASE/BLEOMYCIN RESISTANCE PROTEIN/DIOXYGENASE"/>
    <property type="match status" value="1"/>
</dbReference>
<dbReference type="InterPro" id="IPR029068">
    <property type="entry name" value="Glyas_Bleomycin-R_OHBP_Dase"/>
</dbReference>
<dbReference type="InterPro" id="IPR037523">
    <property type="entry name" value="VOC_core"/>
</dbReference>
<feature type="domain" description="VOC" evidence="1">
    <location>
        <begin position="2"/>
        <end position="125"/>
    </location>
</feature>
<keyword evidence="3" id="KW-1185">Reference proteome</keyword>
<dbReference type="Gene3D" id="3.10.180.10">
    <property type="entry name" value="2,3-Dihydroxybiphenyl 1,2-Dioxygenase, domain 1"/>
    <property type="match status" value="1"/>
</dbReference>
<organism evidence="2 3">
    <name type="scientific">Rubellimicrobium mesophilum DSM 19309</name>
    <dbReference type="NCBI Taxonomy" id="442562"/>
    <lineage>
        <taxon>Bacteria</taxon>
        <taxon>Pseudomonadati</taxon>
        <taxon>Pseudomonadota</taxon>
        <taxon>Alphaproteobacteria</taxon>
        <taxon>Rhodobacterales</taxon>
        <taxon>Roseobacteraceae</taxon>
        <taxon>Rubellimicrobium</taxon>
    </lineage>
</organism>
<dbReference type="Proteomes" id="UP000019666">
    <property type="component" value="Unassembled WGS sequence"/>
</dbReference>
<accession>A0A017HJE8</accession>
<proteinExistence type="predicted"/>
<dbReference type="PATRIC" id="fig|442562.3.peg.3933"/>
<evidence type="ECO:0000259" key="1">
    <source>
        <dbReference type="PROSITE" id="PS51819"/>
    </source>
</evidence>
<evidence type="ECO:0000313" key="3">
    <source>
        <dbReference type="Proteomes" id="UP000019666"/>
    </source>
</evidence>
<reference evidence="2 3" key="1">
    <citation type="submission" date="2013-02" db="EMBL/GenBank/DDBJ databases">
        <authorList>
            <person name="Fiebig A."/>
            <person name="Goeker M."/>
            <person name="Klenk H.-P.P."/>
        </authorList>
    </citation>
    <scope>NUCLEOTIDE SEQUENCE [LARGE SCALE GENOMIC DNA]</scope>
    <source>
        <strain evidence="2 3">DSM 19309</strain>
    </source>
</reference>
<name>A0A017HJE8_9RHOB</name>
<dbReference type="OrthoDB" id="9794917at2"/>
<comment type="caution">
    <text evidence="2">The sequence shown here is derived from an EMBL/GenBank/DDBJ whole genome shotgun (WGS) entry which is preliminary data.</text>
</comment>
<dbReference type="PANTHER" id="PTHR36437:SF2">
    <property type="entry name" value="GLYOXALASE_BLEOMYCIN RESISTANCE PROTEIN_DIOXYGENASE"/>
    <property type="match status" value="1"/>
</dbReference>
<evidence type="ECO:0000313" key="2">
    <source>
        <dbReference type="EMBL" id="EYD74450.1"/>
    </source>
</evidence>
<dbReference type="PROSITE" id="PS51819">
    <property type="entry name" value="VOC"/>
    <property type="match status" value="1"/>
</dbReference>
<sequence>MRLQAVTLVVPSYDEGIAFFVEGLGWRLGSDEDQGGGKRWVVVEPPDGGSALLLARAVGPEQQAAIGRQAGGRVGFFLRTADFEGTAARLRTAGAWFEQEPRHEAYGTVAVWRDPWGNRWDLLGPP</sequence>
<dbReference type="SUPFAM" id="SSF54593">
    <property type="entry name" value="Glyoxalase/Bleomycin resistance protein/Dihydroxybiphenyl dioxygenase"/>
    <property type="match status" value="1"/>
</dbReference>